<feature type="transmembrane region" description="Helical" evidence="1">
    <location>
        <begin position="54"/>
        <end position="73"/>
    </location>
</feature>
<accession>A0A401ZBM3</accession>
<protein>
    <submittedName>
        <fullName evidence="2">Uncharacterized protein</fullName>
    </submittedName>
</protein>
<keyword evidence="1" id="KW-0812">Transmembrane</keyword>
<keyword evidence="3" id="KW-1185">Reference proteome</keyword>
<dbReference type="EMBL" id="BIFQ01000001">
    <property type="protein sequence ID" value="GCE04249.1"/>
    <property type="molecule type" value="Genomic_DNA"/>
</dbReference>
<comment type="caution">
    <text evidence="2">The sequence shown here is derived from an EMBL/GenBank/DDBJ whole genome shotgun (WGS) entry which is preliminary data.</text>
</comment>
<keyword evidence="1" id="KW-0472">Membrane</keyword>
<dbReference type="RefSeq" id="WP_126595423.1">
    <property type="nucleotide sequence ID" value="NZ_BIFQ01000001.1"/>
</dbReference>
<dbReference type="Proteomes" id="UP000287224">
    <property type="component" value="Unassembled WGS sequence"/>
</dbReference>
<organism evidence="2 3">
    <name type="scientific">Dictyobacter aurantiacus</name>
    <dbReference type="NCBI Taxonomy" id="1936993"/>
    <lineage>
        <taxon>Bacteria</taxon>
        <taxon>Bacillati</taxon>
        <taxon>Chloroflexota</taxon>
        <taxon>Ktedonobacteria</taxon>
        <taxon>Ktedonobacterales</taxon>
        <taxon>Dictyobacteraceae</taxon>
        <taxon>Dictyobacter</taxon>
    </lineage>
</organism>
<sequence length="83" mass="9612">MLIPWREALKRPNKLGISFMSIAAFIFLTSWAVFPLNEHSDLFPTFSTVVMTYLALMATCLVLWFLGMLIWAISARRKWLMGQ</sequence>
<feature type="transmembrane region" description="Helical" evidence="1">
    <location>
        <begin position="15"/>
        <end position="34"/>
    </location>
</feature>
<proteinExistence type="predicted"/>
<reference evidence="3" key="1">
    <citation type="submission" date="2018-12" db="EMBL/GenBank/DDBJ databases">
        <title>Tengunoibacter tsumagoiensis gen. nov., sp. nov., Dictyobacter kobayashii sp. nov., D. alpinus sp. nov., and D. joshuensis sp. nov. and description of Dictyobacteraceae fam. nov. within the order Ktedonobacterales isolated from Tengu-no-mugimeshi.</title>
        <authorList>
            <person name="Wang C.M."/>
            <person name="Zheng Y."/>
            <person name="Sakai Y."/>
            <person name="Toyoda A."/>
            <person name="Minakuchi Y."/>
            <person name="Abe K."/>
            <person name="Yokota A."/>
            <person name="Yabe S."/>
        </authorList>
    </citation>
    <scope>NUCLEOTIDE SEQUENCE [LARGE SCALE GENOMIC DNA]</scope>
    <source>
        <strain evidence="3">S-27</strain>
    </source>
</reference>
<keyword evidence="1" id="KW-1133">Transmembrane helix</keyword>
<dbReference type="AlphaFoldDB" id="A0A401ZBM3"/>
<evidence type="ECO:0000313" key="3">
    <source>
        <dbReference type="Proteomes" id="UP000287224"/>
    </source>
</evidence>
<evidence type="ECO:0000256" key="1">
    <source>
        <dbReference type="SAM" id="Phobius"/>
    </source>
</evidence>
<name>A0A401ZBM3_9CHLR</name>
<gene>
    <name evidence="2" type="ORF">KDAU_15780</name>
</gene>
<evidence type="ECO:0000313" key="2">
    <source>
        <dbReference type="EMBL" id="GCE04249.1"/>
    </source>
</evidence>